<comment type="caution">
    <text evidence="2">The sequence shown here is derived from an EMBL/GenBank/DDBJ whole genome shotgun (WGS) entry which is preliminary data.</text>
</comment>
<dbReference type="InterPro" id="IPR034660">
    <property type="entry name" value="DinB/YfiT-like"/>
</dbReference>
<dbReference type="Gene3D" id="1.20.120.450">
    <property type="entry name" value="dinb family like domain"/>
    <property type="match status" value="1"/>
</dbReference>
<evidence type="ECO:0000313" key="3">
    <source>
        <dbReference type="Proteomes" id="UP000622860"/>
    </source>
</evidence>
<protein>
    <recommendedName>
        <fullName evidence="1">DinB-like domain-containing protein</fullName>
    </recommendedName>
</protein>
<organism evidence="2 3">
    <name type="scientific">Virgibacillus oceani</name>
    <dbReference type="NCBI Taxonomy" id="1479511"/>
    <lineage>
        <taxon>Bacteria</taxon>
        <taxon>Bacillati</taxon>
        <taxon>Bacillota</taxon>
        <taxon>Bacilli</taxon>
        <taxon>Bacillales</taxon>
        <taxon>Bacillaceae</taxon>
        <taxon>Virgibacillus</taxon>
    </lineage>
</organism>
<dbReference type="EMBL" id="BMFR01000018">
    <property type="protein sequence ID" value="GGG84709.1"/>
    <property type="molecule type" value="Genomic_DNA"/>
</dbReference>
<reference evidence="2" key="1">
    <citation type="journal article" date="2014" name="Int. J. Syst. Evol. Microbiol.">
        <title>Complete genome sequence of Corynebacterium casei LMG S-19264T (=DSM 44701T), isolated from a smear-ripened cheese.</title>
        <authorList>
            <consortium name="US DOE Joint Genome Institute (JGI-PGF)"/>
            <person name="Walter F."/>
            <person name="Albersmeier A."/>
            <person name="Kalinowski J."/>
            <person name="Ruckert C."/>
        </authorList>
    </citation>
    <scope>NUCLEOTIDE SEQUENCE</scope>
    <source>
        <strain evidence="2">CGMCC 1.12754</strain>
    </source>
</reference>
<evidence type="ECO:0000259" key="1">
    <source>
        <dbReference type="Pfam" id="PF12867"/>
    </source>
</evidence>
<accession>A0A917HP80</accession>
<proteinExistence type="predicted"/>
<dbReference type="RefSeq" id="WP_188456465.1">
    <property type="nucleotide sequence ID" value="NZ_BMFR01000018.1"/>
</dbReference>
<dbReference type="Proteomes" id="UP000622860">
    <property type="component" value="Unassembled WGS sequence"/>
</dbReference>
<reference evidence="2" key="2">
    <citation type="submission" date="2020-09" db="EMBL/GenBank/DDBJ databases">
        <authorList>
            <person name="Sun Q."/>
            <person name="Zhou Y."/>
        </authorList>
    </citation>
    <scope>NUCLEOTIDE SEQUENCE</scope>
    <source>
        <strain evidence="2">CGMCC 1.12754</strain>
    </source>
</reference>
<sequence length="173" mass="20530">MNFNIEEAIDLLDRTPQTLEYFLIGLPDGWLQCNEGEGTWNVPEVIEHLIEGEKYNWIPRLETILQESKHRSFPPFDRFSHLNKAERSMEQKFLEFKTVRTQNIIKLQSLIDPELHLERTGYHPEFGVVKLRELLSTWVVHDLTHISQIARIMAERYRADVCPWIEYLGILKK</sequence>
<dbReference type="AlphaFoldDB" id="A0A917HP80"/>
<dbReference type="Pfam" id="PF12867">
    <property type="entry name" value="DinB_2"/>
    <property type="match status" value="1"/>
</dbReference>
<evidence type="ECO:0000313" key="2">
    <source>
        <dbReference type="EMBL" id="GGG84709.1"/>
    </source>
</evidence>
<feature type="domain" description="DinB-like" evidence="1">
    <location>
        <begin position="12"/>
        <end position="149"/>
    </location>
</feature>
<keyword evidence="3" id="KW-1185">Reference proteome</keyword>
<dbReference type="InterPro" id="IPR024775">
    <property type="entry name" value="DinB-like"/>
</dbReference>
<dbReference type="SUPFAM" id="SSF109854">
    <property type="entry name" value="DinB/YfiT-like putative metalloenzymes"/>
    <property type="match status" value="1"/>
</dbReference>
<gene>
    <name evidence="2" type="ORF">GCM10011398_32990</name>
</gene>
<name>A0A917HP80_9BACI</name>